<keyword evidence="4" id="KW-1185">Reference proteome</keyword>
<dbReference type="InterPro" id="IPR050960">
    <property type="entry name" value="AB_hydrolase_4_sf"/>
</dbReference>
<dbReference type="Gene3D" id="3.40.50.1820">
    <property type="entry name" value="alpha/beta hydrolase"/>
    <property type="match status" value="2"/>
</dbReference>
<comment type="similarity">
    <text evidence="1">Belongs to the AB hydrolase superfamily. AB hydrolase 4 family.</text>
</comment>
<feature type="compositionally biased region" description="Basic and acidic residues" evidence="2">
    <location>
        <begin position="8"/>
        <end position="23"/>
    </location>
</feature>
<dbReference type="PANTHER" id="PTHR10794:SF84">
    <property type="entry name" value="ESTERASE_LIPASE_THIOESTERASE FAMILY PROTEIN"/>
    <property type="match status" value="1"/>
</dbReference>
<dbReference type="GO" id="GO:0034338">
    <property type="term" value="F:short-chain carboxylesterase activity"/>
    <property type="evidence" value="ECO:0007669"/>
    <property type="project" value="TreeGrafter"/>
</dbReference>
<proteinExistence type="inferred from homology"/>
<protein>
    <submittedName>
        <fullName evidence="3">Uncharacterized protein</fullName>
    </submittedName>
</protein>
<accession>A0A835YD61</accession>
<dbReference type="PANTHER" id="PTHR10794">
    <property type="entry name" value="ABHYDROLASE DOMAIN-CONTAINING PROTEIN"/>
    <property type="match status" value="1"/>
</dbReference>
<dbReference type="OrthoDB" id="247542at2759"/>
<evidence type="ECO:0000256" key="2">
    <source>
        <dbReference type="SAM" id="MobiDB-lite"/>
    </source>
</evidence>
<feature type="compositionally biased region" description="Low complexity" evidence="2">
    <location>
        <begin position="223"/>
        <end position="247"/>
    </location>
</feature>
<dbReference type="InterPro" id="IPR029058">
    <property type="entry name" value="AB_hydrolase_fold"/>
</dbReference>
<dbReference type="GO" id="GO:0047372">
    <property type="term" value="F:monoacylglycerol lipase activity"/>
    <property type="evidence" value="ECO:0007669"/>
    <property type="project" value="TreeGrafter"/>
</dbReference>
<organism evidence="3 4">
    <name type="scientific">Edaphochlamys debaryana</name>
    <dbReference type="NCBI Taxonomy" id="47281"/>
    <lineage>
        <taxon>Eukaryota</taxon>
        <taxon>Viridiplantae</taxon>
        <taxon>Chlorophyta</taxon>
        <taxon>core chlorophytes</taxon>
        <taxon>Chlorophyceae</taxon>
        <taxon>CS clade</taxon>
        <taxon>Chlamydomonadales</taxon>
        <taxon>Chlamydomonadales incertae sedis</taxon>
        <taxon>Edaphochlamys</taxon>
    </lineage>
</organism>
<dbReference type="Proteomes" id="UP000612055">
    <property type="component" value="Unassembled WGS sequence"/>
</dbReference>
<comment type="caution">
    <text evidence="3">The sequence shown here is derived from an EMBL/GenBank/DDBJ whole genome shotgun (WGS) entry which is preliminary data.</text>
</comment>
<evidence type="ECO:0000313" key="4">
    <source>
        <dbReference type="Proteomes" id="UP000612055"/>
    </source>
</evidence>
<gene>
    <name evidence="3" type="ORF">HYH03_005475</name>
</gene>
<evidence type="ECO:0000256" key="1">
    <source>
        <dbReference type="ARBA" id="ARBA00010884"/>
    </source>
</evidence>
<name>A0A835YD61_9CHLO</name>
<evidence type="ECO:0000313" key="3">
    <source>
        <dbReference type="EMBL" id="KAG2496655.1"/>
    </source>
</evidence>
<sequence length="657" mass="69044">MAADLEAPPEKAEKVSGDAEKPLPRASRAPPSWWVFALLKLAWLCLIETLWSLFTWSCRQHGERPVLTYEETARNKQIIANCPALEHFPYCPWSLYANSNTLLSIIYKGKKPVPRLEEVLAPDGVALHLLWFEPPNAAPDVPIVVSLHGIGGDENAVRPIMLAEDCLRRGWRSVMFLRRGHGNSSLLPVAPPGGSKGKEQSVAEAGADSQAEPSTPVHPAPPALAVLPSGADTPADAAAPATQPASPVGAAGPDLTPSPGGSADPAPSPRFPKSIDEETNACLPRGMNLPALPTLPSLPSLPNLALPLGRHAPPPTPPVDMETLQKTRKAFPQHADTEDFQVVLQHIQAARPQAPLTAVGFSMGTNVLVKFLGEHPTDTPEGREANPLVAAVSVSNGYDIVEGTRHLVSKRPLADRVITASLHKLLRRKLPEVASICAAHGLLVDFDEVLACNTIREFEAALMLPIVGLKDLDEYYTNNNPKQGLQSTSVPLLCLSARDDPIIDPALLRHAEAAAAANPNLILAVTQRGGHLGWLSGWRGTSWSMQVTCEFLEATVKDWQAQRAPGAAATAAAVPTPTVPAGSKPAEVSAAPAAAPAAAPQQAQGGAKVEMALVIPASSGSAAEQAGPAPAPAPVALAQQATADGLDAGNVVVEVRN</sequence>
<dbReference type="EMBL" id="JAEHOE010000018">
    <property type="protein sequence ID" value="KAG2496655.1"/>
    <property type="molecule type" value="Genomic_DNA"/>
</dbReference>
<feature type="region of interest" description="Disordered" evidence="2">
    <location>
        <begin position="1"/>
        <end position="26"/>
    </location>
</feature>
<dbReference type="AlphaFoldDB" id="A0A835YD61"/>
<feature type="region of interest" description="Disordered" evidence="2">
    <location>
        <begin position="185"/>
        <end position="276"/>
    </location>
</feature>
<dbReference type="SUPFAM" id="SSF53474">
    <property type="entry name" value="alpha/beta-Hydrolases"/>
    <property type="match status" value="1"/>
</dbReference>
<reference evidence="3" key="1">
    <citation type="journal article" date="2020" name="bioRxiv">
        <title>Comparative genomics of Chlamydomonas.</title>
        <authorList>
            <person name="Craig R.J."/>
            <person name="Hasan A.R."/>
            <person name="Ness R.W."/>
            <person name="Keightley P.D."/>
        </authorList>
    </citation>
    <scope>NUCLEOTIDE SEQUENCE</scope>
    <source>
        <strain evidence="3">CCAP 11/70</strain>
    </source>
</reference>